<name>A0A944QTL8_9GAMM</name>
<proteinExistence type="predicted"/>
<keyword evidence="1" id="KW-1133">Transmembrane helix</keyword>
<dbReference type="EMBL" id="JAHHGM010000003">
    <property type="protein sequence ID" value="MBT2988069.1"/>
    <property type="molecule type" value="Genomic_DNA"/>
</dbReference>
<dbReference type="AlphaFoldDB" id="A0A944QTL8"/>
<evidence type="ECO:0000313" key="3">
    <source>
        <dbReference type="Proteomes" id="UP000770889"/>
    </source>
</evidence>
<accession>A0A944QTL8</accession>
<dbReference type="Proteomes" id="UP000770889">
    <property type="component" value="Unassembled WGS sequence"/>
</dbReference>
<keyword evidence="1" id="KW-0812">Transmembrane</keyword>
<organism evidence="2 3">
    <name type="scientific">Candidatus Thiodiazotropha taylori</name>
    <dbReference type="NCBI Taxonomy" id="2792791"/>
    <lineage>
        <taxon>Bacteria</taxon>
        <taxon>Pseudomonadati</taxon>
        <taxon>Pseudomonadota</taxon>
        <taxon>Gammaproteobacteria</taxon>
        <taxon>Chromatiales</taxon>
        <taxon>Sedimenticolaceae</taxon>
        <taxon>Candidatus Thiodiazotropha</taxon>
    </lineage>
</organism>
<evidence type="ECO:0000256" key="1">
    <source>
        <dbReference type="SAM" id="Phobius"/>
    </source>
</evidence>
<protein>
    <submittedName>
        <fullName evidence="2">Uncharacterized protein</fullName>
    </submittedName>
</protein>
<gene>
    <name evidence="2" type="ORF">KME65_03815</name>
</gene>
<comment type="caution">
    <text evidence="2">The sequence shown here is derived from an EMBL/GenBank/DDBJ whole genome shotgun (WGS) entry which is preliminary data.</text>
</comment>
<keyword evidence="1" id="KW-0472">Membrane</keyword>
<reference evidence="2 3" key="1">
    <citation type="submission" date="2021-05" db="EMBL/GenBank/DDBJ databases">
        <title>Genetic and Functional Diversity in Clade A Lucinid endosymbionts from the Bahamas.</title>
        <authorList>
            <person name="Giani N.M."/>
            <person name="Engel A.S."/>
            <person name="Campbell B.J."/>
        </authorList>
    </citation>
    <scope>NUCLEOTIDE SEQUENCE [LARGE SCALE GENOMIC DNA]</scope>
    <source>
        <strain evidence="2">LUC16012Gg_MoonRockCtena</strain>
    </source>
</reference>
<sequence>MKSALLGKIAFWLIVIGALALLTPQPAWPEWMARMVLSAGIALGVTTLGLSLWQKRGGKR</sequence>
<evidence type="ECO:0000313" key="2">
    <source>
        <dbReference type="EMBL" id="MBT2988069.1"/>
    </source>
</evidence>
<feature type="transmembrane region" description="Helical" evidence="1">
    <location>
        <begin position="36"/>
        <end position="53"/>
    </location>
</feature>